<name>A0AA35GBK7_9FIRM</name>
<evidence type="ECO:0000313" key="2">
    <source>
        <dbReference type="Proteomes" id="UP001163687"/>
    </source>
</evidence>
<dbReference type="EMBL" id="AP025628">
    <property type="protein sequence ID" value="BDG62419.1"/>
    <property type="molecule type" value="Genomic_DNA"/>
</dbReference>
<evidence type="ECO:0000313" key="1">
    <source>
        <dbReference type="EMBL" id="BDG62419.1"/>
    </source>
</evidence>
<gene>
    <name evidence="1" type="ORF">caldi_35090</name>
</gene>
<dbReference type="SUPFAM" id="SSF54285">
    <property type="entry name" value="MoaD/ThiS"/>
    <property type="match status" value="1"/>
</dbReference>
<dbReference type="KEGG" id="cmic:caldi_35090"/>
<organism evidence="1 2">
    <name type="scientific">Caldinitratiruptor microaerophilus</name>
    <dbReference type="NCBI Taxonomy" id="671077"/>
    <lineage>
        <taxon>Bacteria</taxon>
        <taxon>Bacillati</taxon>
        <taxon>Bacillota</taxon>
        <taxon>Clostridia</taxon>
        <taxon>Eubacteriales</taxon>
        <taxon>Symbiobacteriaceae</taxon>
        <taxon>Caldinitratiruptor</taxon>
    </lineage>
</organism>
<keyword evidence="2" id="KW-1185">Reference proteome</keyword>
<dbReference type="Proteomes" id="UP001163687">
    <property type="component" value="Chromosome"/>
</dbReference>
<reference evidence="1" key="1">
    <citation type="submission" date="2022-03" db="EMBL/GenBank/DDBJ databases">
        <title>Complete genome sequence of Caldinitratiruptor microaerophilus.</title>
        <authorList>
            <person name="Mukaiyama R."/>
            <person name="Nishiyama T."/>
            <person name="Ueda K."/>
        </authorList>
    </citation>
    <scope>NUCLEOTIDE SEQUENCE</scope>
    <source>
        <strain evidence="1">JCM 16183</strain>
    </source>
</reference>
<accession>A0AA35GBK7</accession>
<sequence>MVIRLHGDLARAAGEHTARLSLESPLTVREVVTVLRGLYPGLGVGLDGRAGRVVVLRNRLPCLLDDPVTDGDLLDLIPEEP</sequence>
<proteinExistence type="predicted"/>
<dbReference type="InterPro" id="IPR012675">
    <property type="entry name" value="Beta-grasp_dom_sf"/>
</dbReference>
<dbReference type="Gene3D" id="3.10.20.30">
    <property type="match status" value="1"/>
</dbReference>
<dbReference type="InterPro" id="IPR016155">
    <property type="entry name" value="Mopterin_synth/thiamin_S_b"/>
</dbReference>
<protein>
    <recommendedName>
        <fullName evidence="3">MoaD/ThiS family protein</fullName>
    </recommendedName>
</protein>
<dbReference type="AlphaFoldDB" id="A0AA35GBK7"/>
<evidence type="ECO:0008006" key="3">
    <source>
        <dbReference type="Google" id="ProtNLM"/>
    </source>
</evidence>